<reference evidence="5 6" key="1">
    <citation type="journal article" date="2015" name="Nature">
        <title>rRNA introns, odd ribosomes, and small enigmatic genomes across a large radiation of phyla.</title>
        <authorList>
            <person name="Brown C.T."/>
            <person name="Hug L.A."/>
            <person name="Thomas B.C."/>
            <person name="Sharon I."/>
            <person name="Castelle C.J."/>
            <person name="Singh A."/>
            <person name="Wilkins M.J."/>
            <person name="Williams K.H."/>
            <person name="Banfield J.F."/>
        </authorList>
    </citation>
    <scope>NUCLEOTIDE SEQUENCE [LARGE SCALE GENOMIC DNA]</scope>
</reference>
<dbReference type="InterPro" id="IPR023451">
    <property type="entry name" value="Thymidate_synth/dCMP_Mease_dom"/>
</dbReference>
<dbReference type="Gene3D" id="3.30.572.10">
    <property type="entry name" value="Thymidylate synthase/dCMP hydroxymethylase domain"/>
    <property type="match status" value="1"/>
</dbReference>
<dbReference type="Pfam" id="PF00303">
    <property type="entry name" value="Thymidylat_synt"/>
    <property type="match status" value="1"/>
</dbReference>
<dbReference type="InterPro" id="IPR045097">
    <property type="entry name" value="Thymidate_synth/dCMP_Mease"/>
</dbReference>
<dbReference type="GO" id="GO:0005829">
    <property type="term" value="C:cytosol"/>
    <property type="evidence" value="ECO:0007669"/>
    <property type="project" value="TreeGrafter"/>
</dbReference>
<dbReference type="GO" id="GO:0004799">
    <property type="term" value="F:thymidylate synthase activity"/>
    <property type="evidence" value="ECO:0007669"/>
    <property type="project" value="TreeGrafter"/>
</dbReference>
<sequence>MPTEMRVEPFGGRVTPFYYAPKLVVGNGRKDVAICTLWTKEDVLNRVLSNQDFGLRGPLFSQRGAEYIIRNVLANPVIRSILIVGADANNSPAGLLALKENGVGDRNEIKGLVDETGKPRVYIDPGLPVEAVDRFREEVTVEDMRDERNWDKVSKRVAEMPQRPAFDTMRRFYPESLPATSTLQSEGMGIRIGRNRIADAWVDMLFHIRKFGVVKPSDKGRDLQELPSLHVVVNETVDGLLDRIPNWLPVSRRDIEEYLPVMLESKPRSGVDTAYTYGAQLRNYDGLNQLEQIGELMKGEWYTKRAVAMTWHLPDHLTDQVMSAPCLVDLMFLVQDDRLMMTAHFRSHDMYRAWLQNVYGLRFLQAEMAKKVGVGLGQMEVISNSAHLWQDIISDADRIVAERYPQLAAAWREDPRGNFLVSVEGEQIVMKHVDTFGNPTGMVFRGTSGQQLYKDVILNEGLISLPDHAAYLAWELGMAAQALATGSAYQQDRA</sequence>
<proteinExistence type="predicted"/>
<keyword evidence="2" id="KW-0808">Transferase</keyword>
<feature type="domain" description="Thymidylate synthase/dCMP hydroxymethylase" evidence="3">
    <location>
        <begin position="275"/>
        <end position="402"/>
    </location>
</feature>
<dbReference type="PANTHER" id="PTHR11548:SF1">
    <property type="entry name" value="THYMIDYLATE SYNTHASE 1"/>
    <property type="match status" value="1"/>
</dbReference>
<dbReference type="PANTHER" id="PTHR11548">
    <property type="entry name" value="THYMIDYLATE SYNTHASE 1"/>
    <property type="match status" value="1"/>
</dbReference>
<accession>A0A0G1M347</accession>
<dbReference type="GO" id="GO:0032259">
    <property type="term" value="P:methylation"/>
    <property type="evidence" value="ECO:0007669"/>
    <property type="project" value="UniProtKB-KW"/>
</dbReference>
<protein>
    <submittedName>
        <fullName evidence="5">Thymidylate synthase</fullName>
    </submittedName>
</protein>
<dbReference type="InterPro" id="IPR030688">
    <property type="entry name" value="MeTrfase_MtrA/MtxA"/>
</dbReference>
<comment type="caution">
    <text evidence="5">The sequence shown here is derived from an EMBL/GenBank/DDBJ whole genome shotgun (WGS) entry which is preliminary data.</text>
</comment>
<evidence type="ECO:0000256" key="2">
    <source>
        <dbReference type="ARBA" id="ARBA00022679"/>
    </source>
</evidence>
<keyword evidence="1" id="KW-0489">Methyltransferase</keyword>
<organism evidence="5 6">
    <name type="scientific">Candidatus Amesbacteria bacterium GW2011_GWC2_45_19</name>
    <dbReference type="NCBI Taxonomy" id="1618366"/>
    <lineage>
        <taxon>Bacteria</taxon>
        <taxon>Candidatus Amesiibacteriota</taxon>
    </lineage>
</organism>
<evidence type="ECO:0000259" key="4">
    <source>
        <dbReference type="Pfam" id="PF14251"/>
    </source>
</evidence>
<dbReference type="Proteomes" id="UP000034264">
    <property type="component" value="Unassembled WGS sequence"/>
</dbReference>
<dbReference type="Pfam" id="PF14251">
    <property type="entry name" value="PterinBD-DUF4346"/>
    <property type="match status" value="1"/>
</dbReference>
<feature type="domain" description="DUF4346" evidence="4">
    <location>
        <begin position="413"/>
        <end position="492"/>
    </location>
</feature>
<dbReference type="AlphaFoldDB" id="A0A0G1M347"/>
<dbReference type="SUPFAM" id="SSF55831">
    <property type="entry name" value="Thymidylate synthase/dCMP hydroxymethylase"/>
    <property type="match status" value="1"/>
</dbReference>
<dbReference type="Pfam" id="PF04208">
    <property type="entry name" value="MtrA"/>
    <property type="match status" value="1"/>
</dbReference>
<evidence type="ECO:0000256" key="1">
    <source>
        <dbReference type="ARBA" id="ARBA00022603"/>
    </source>
</evidence>
<dbReference type="InterPro" id="IPR036926">
    <property type="entry name" value="Thymidate_synth/dCMP_Mease_sf"/>
</dbReference>
<dbReference type="InterPro" id="IPR025595">
    <property type="entry name" value="PterinBD-DUF4346"/>
</dbReference>
<evidence type="ECO:0000259" key="3">
    <source>
        <dbReference type="Pfam" id="PF00303"/>
    </source>
</evidence>
<gene>
    <name evidence="5" type="ORF">UX05_C0012G0019</name>
</gene>
<name>A0A0G1M347_9BACT</name>
<dbReference type="EMBL" id="LCKS01000012">
    <property type="protein sequence ID" value="KKU02522.1"/>
    <property type="molecule type" value="Genomic_DNA"/>
</dbReference>
<dbReference type="GO" id="GO:0006231">
    <property type="term" value="P:dTMP biosynthetic process"/>
    <property type="evidence" value="ECO:0007669"/>
    <property type="project" value="TreeGrafter"/>
</dbReference>
<evidence type="ECO:0000313" key="5">
    <source>
        <dbReference type="EMBL" id="KKU02522.1"/>
    </source>
</evidence>
<evidence type="ECO:0000313" key="6">
    <source>
        <dbReference type="Proteomes" id="UP000034264"/>
    </source>
</evidence>